<dbReference type="Proteomes" id="UP000807504">
    <property type="component" value="Unassembled WGS sequence"/>
</dbReference>
<dbReference type="Gene3D" id="3.40.50.150">
    <property type="entry name" value="Vaccinia Virus protein VP39"/>
    <property type="match status" value="1"/>
</dbReference>
<dbReference type="Pfam" id="PF08241">
    <property type="entry name" value="Methyltransf_11"/>
    <property type="match status" value="1"/>
</dbReference>
<reference evidence="2" key="2">
    <citation type="submission" date="2020-06" db="EMBL/GenBank/DDBJ databases">
        <authorList>
            <person name="Sheffer M."/>
        </authorList>
    </citation>
    <scope>NUCLEOTIDE SEQUENCE</scope>
</reference>
<evidence type="ECO:0000259" key="1">
    <source>
        <dbReference type="Pfam" id="PF08241"/>
    </source>
</evidence>
<dbReference type="InterPro" id="IPR029063">
    <property type="entry name" value="SAM-dependent_MTases_sf"/>
</dbReference>
<gene>
    <name evidence="2" type="ORF">HNY73_014843</name>
</gene>
<organism evidence="2 3">
    <name type="scientific">Argiope bruennichi</name>
    <name type="common">Wasp spider</name>
    <name type="synonym">Aranea bruennichi</name>
    <dbReference type="NCBI Taxonomy" id="94029"/>
    <lineage>
        <taxon>Eukaryota</taxon>
        <taxon>Metazoa</taxon>
        <taxon>Ecdysozoa</taxon>
        <taxon>Arthropoda</taxon>
        <taxon>Chelicerata</taxon>
        <taxon>Arachnida</taxon>
        <taxon>Araneae</taxon>
        <taxon>Araneomorphae</taxon>
        <taxon>Entelegynae</taxon>
        <taxon>Araneoidea</taxon>
        <taxon>Araneidae</taxon>
        <taxon>Argiope</taxon>
    </lineage>
</organism>
<protein>
    <submittedName>
        <fullName evidence="2">Juvenile hormone acid O-methyltransferase like protein</fullName>
    </submittedName>
</protein>
<evidence type="ECO:0000313" key="3">
    <source>
        <dbReference type="Proteomes" id="UP000807504"/>
    </source>
</evidence>
<dbReference type="SUPFAM" id="SSF53335">
    <property type="entry name" value="S-adenosyl-L-methionine-dependent methyltransferases"/>
    <property type="match status" value="1"/>
</dbReference>
<dbReference type="InterPro" id="IPR013216">
    <property type="entry name" value="Methyltransf_11"/>
</dbReference>
<feature type="domain" description="Methyltransferase type 11" evidence="1">
    <location>
        <begin position="38"/>
        <end position="137"/>
    </location>
</feature>
<dbReference type="GO" id="GO:0008757">
    <property type="term" value="F:S-adenosylmethionine-dependent methyltransferase activity"/>
    <property type="evidence" value="ECO:0007669"/>
    <property type="project" value="InterPro"/>
</dbReference>
<comment type="caution">
    <text evidence="2">The sequence shown here is derived from an EMBL/GenBank/DDBJ whole genome shotgun (WGS) entry which is preliminary data.</text>
</comment>
<proteinExistence type="predicted"/>
<dbReference type="CDD" id="cd02440">
    <property type="entry name" value="AdoMet_MTases"/>
    <property type="match status" value="1"/>
</dbReference>
<evidence type="ECO:0000313" key="2">
    <source>
        <dbReference type="EMBL" id="KAF8778078.1"/>
    </source>
</evidence>
<keyword evidence="3" id="KW-1185">Reference proteome</keyword>
<dbReference type="AlphaFoldDB" id="A0A8T0ERI1"/>
<accession>A0A8T0ERI1</accession>
<sequence>MAAVEPQVSYVSTDITGFLEMVISKLGWSDLSDDIVMDVGCGNPKIKLANLLVNFFPNVKQVICIDKNLMMIHYLKISKRPSSIVYQCADIENRSSLIKWEGQIAKVISTHCFHMLHDQRAGFQNVYNLLKPGGEAAILFCVQSGYVGWHCELRDDTKWNKYYNGNAPEIPSTQLTNIDDSYYTAMLEEIGFRIILCEKDRIGVPFESENAWKDMTFKLALSSFDIPEDLQEEFKKHLFEAFLKHNCRTDNGLPCQSSYFLTALLRKPDVMNN</sequence>
<name>A0A8T0ERI1_ARGBR</name>
<dbReference type="EMBL" id="JABXBU010002072">
    <property type="protein sequence ID" value="KAF8778078.1"/>
    <property type="molecule type" value="Genomic_DNA"/>
</dbReference>
<reference evidence="2" key="1">
    <citation type="journal article" date="2020" name="bioRxiv">
        <title>Chromosome-level reference genome of the European wasp spider Argiope bruennichi: a resource for studies on range expansion and evolutionary adaptation.</title>
        <authorList>
            <person name="Sheffer M.M."/>
            <person name="Hoppe A."/>
            <person name="Krehenwinkel H."/>
            <person name="Uhl G."/>
            <person name="Kuss A.W."/>
            <person name="Jensen L."/>
            <person name="Jensen C."/>
            <person name="Gillespie R.G."/>
            <person name="Hoff K.J."/>
            <person name="Prost S."/>
        </authorList>
    </citation>
    <scope>NUCLEOTIDE SEQUENCE</scope>
</reference>